<name>A0A6M0RD37_9CYAN</name>
<gene>
    <name evidence="1" type="ORF">DXZ20_00175</name>
</gene>
<protein>
    <recommendedName>
        <fullName evidence="3">EcsC family protein</fullName>
    </recommendedName>
</protein>
<accession>A0A6M0RD37</accession>
<evidence type="ECO:0008006" key="3">
    <source>
        <dbReference type="Google" id="ProtNLM"/>
    </source>
</evidence>
<dbReference type="EMBL" id="QXHD01000001">
    <property type="protein sequence ID" value="NEZ54146.1"/>
    <property type="molecule type" value="Genomic_DNA"/>
</dbReference>
<comment type="caution">
    <text evidence="1">The sequence shown here is derived from an EMBL/GenBank/DDBJ whole genome shotgun (WGS) entry which is preliminary data.</text>
</comment>
<sequence length="167" mass="17534">MSGEKALADLFEKAFDTLDPQEIKKAVDEHGIDKFISRCAKRSAIIGGICGAGGLTTGLLGLPFDVWNNVIQQFRVTLGVIYHQRGICSVGFHDFMKIVGVSVGVETGASVTSTVMLLIAFQILTRLGVSNVAGAVPITGSVVRGSVNYAFISGIGAAVKAIDMNAF</sequence>
<dbReference type="Proteomes" id="UP000481033">
    <property type="component" value="Unassembled WGS sequence"/>
</dbReference>
<evidence type="ECO:0000313" key="2">
    <source>
        <dbReference type="Proteomes" id="UP000481033"/>
    </source>
</evidence>
<dbReference type="AlphaFoldDB" id="A0A6M0RD37"/>
<evidence type="ECO:0000313" key="1">
    <source>
        <dbReference type="EMBL" id="NEZ54146.1"/>
    </source>
</evidence>
<reference evidence="1 2" key="1">
    <citation type="journal article" date="2020" name="Microb. Ecol.">
        <title>Ecogenomics of the Marine Benthic Filamentous Cyanobacterium Adonisia.</title>
        <authorList>
            <person name="Walter J.M."/>
            <person name="Coutinho F.H."/>
            <person name="Leomil L."/>
            <person name="Hargreaves P.I."/>
            <person name="Campeao M.E."/>
            <person name="Vieira V.V."/>
            <person name="Silva B.S."/>
            <person name="Fistarol G.O."/>
            <person name="Salomon P.S."/>
            <person name="Sawabe T."/>
            <person name="Mino S."/>
            <person name="Hosokawa M."/>
            <person name="Miyashita H."/>
            <person name="Maruyama F."/>
            <person name="van Verk M.C."/>
            <person name="Dutilh B.E."/>
            <person name="Thompson C.C."/>
            <person name="Thompson F.L."/>
        </authorList>
    </citation>
    <scope>NUCLEOTIDE SEQUENCE [LARGE SCALE GENOMIC DNA]</scope>
    <source>
        <strain evidence="1 2">CCMR0081</strain>
    </source>
</reference>
<proteinExistence type="predicted"/>
<keyword evidence="2" id="KW-1185">Reference proteome</keyword>
<organism evidence="1 2">
    <name type="scientific">Adonisia turfae CCMR0081</name>
    <dbReference type="NCBI Taxonomy" id="2292702"/>
    <lineage>
        <taxon>Bacteria</taxon>
        <taxon>Bacillati</taxon>
        <taxon>Cyanobacteriota</taxon>
        <taxon>Adonisia</taxon>
        <taxon>Adonisia turfae</taxon>
    </lineage>
</organism>